<gene>
    <name evidence="1" type="ORF">ABS764_12610</name>
</gene>
<accession>A0ABW8XWZ1</accession>
<dbReference type="InterPro" id="IPR029787">
    <property type="entry name" value="Nucleotide_cyclase"/>
</dbReference>
<keyword evidence="2" id="KW-1185">Reference proteome</keyword>
<name>A0ABW8XWZ1_9FLAO</name>
<evidence type="ECO:0000313" key="1">
    <source>
        <dbReference type="EMBL" id="MFL9831691.1"/>
    </source>
</evidence>
<sequence>MRNRSAFGTIFIVDISGFSSFVKNISTEEGAMIMPSLFDSILRANYYSLHVAEIEGDAILFYKMGDAFSIETIFEQFNKMVLSFHSEIDLLKKEFPEISALTIKVVVHYGEMSGFKVGGYYKLYGKPLIEAHRLLKNHINSKTYLLITKSYYDQNQETIINKGTYRSEVYDIGNIYYTYFAFSSIVYPNMWLA</sequence>
<dbReference type="Gene3D" id="3.30.70.1230">
    <property type="entry name" value="Nucleotide cyclase"/>
    <property type="match status" value="1"/>
</dbReference>
<proteinExistence type="predicted"/>
<evidence type="ECO:0000313" key="2">
    <source>
        <dbReference type="Proteomes" id="UP001629260"/>
    </source>
</evidence>
<dbReference type="EMBL" id="JBELQA010000007">
    <property type="protein sequence ID" value="MFL9831691.1"/>
    <property type="molecule type" value="Genomic_DNA"/>
</dbReference>
<dbReference type="Proteomes" id="UP001629260">
    <property type="component" value="Unassembled WGS sequence"/>
</dbReference>
<dbReference type="RefSeq" id="WP_408082160.1">
    <property type="nucleotide sequence ID" value="NZ_JBELQA010000007.1"/>
</dbReference>
<comment type="caution">
    <text evidence="1">The sequence shown here is derived from an EMBL/GenBank/DDBJ whole genome shotgun (WGS) entry which is preliminary data.</text>
</comment>
<organism evidence="1 2">
    <name type="scientific">Flavobacterium plantiphilum</name>
    <dbReference type="NCBI Taxonomy" id="3163297"/>
    <lineage>
        <taxon>Bacteria</taxon>
        <taxon>Pseudomonadati</taxon>
        <taxon>Bacteroidota</taxon>
        <taxon>Flavobacteriia</taxon>
        <taxon>Flavobacteriales</taxon>
        <taxon>Flavobacteriaceae</taxon>
        <taxon>Flavobacterium</taxon>
    </lineage>
</organism>
<reference evidence="1 2" key="1">
    <citation type="submission" date="2024-06" db="EMBL/GenBank/DDBJ databases">
        <authorList>
            <person name="Kaempfer P."/>
            <person name="Viver T."/>
        </authorList>
    </citation>
    <scope>NUCLEOTIDE SEQUENCE [LARGE SCALE GENOMIC DNA]</scope>
    <source>
        <strain evidence="1 2">ST-87</strain>
    </source>
</reference>
<dbReference type="SUPFAM" id="SSF55073">
    <property type="entry name" value="Nucleotide cyclase"/>
    <property type="match status" value="1"/>
</dbReference>
<dbReference type="InterPro" id="IPR020503">
    <property type="entry name" value="Uncharacterised_Rv2561"/>
</dbReference>
<protein>
    <submittedName>
        <fullName evidence="1">DUF2652 domain-containing protein</fullName>
    </submittedName>
</protein>
<dbReference type="Pfam" id="PF10851">
    <property type="entry name" value="DUF2652"/>
    <property type="match status" value="1"/>
</dbReference>